<reference evidence="1 2" key="1">
    <citation type="submission" date="2019-03" db="EMBL/GenBank/DDBJ databases">
        <title>Ramlibacter sp. 18x22-1, whole genome shotgun sequence.</title>
        <authorList>
            <person name="Zhang X."/>
            <person name="Feng G."/>
            <person name="Zhu H."/>
        </authorList>
    </citation>
    <scope>NUCLEOTIDE SEQUENCE [LARGE SCALE GENOMIC DNA]</scope>
    <source>
        <strain evidence="1 2">18x22-1</strain>
    </source>
</reference>
<keyword evidence="2" id="KW-1185">Reference proteome</keyword>
<dbReference type="RefSeq" id="WP_135250724.1">
    <property type="nucleotide sequence ID" value="NZ_SMLK01000005.1"/>
</dbReference>
<dbReference type="OrthoDB" id="8906158at2"/>
<sequence>MPALFLLFLGYLVQAVGTIVGRVLISLLIGYVAYQGIDTLVGSSKAQLLSAISAQAPLAVALAGVLQVGTCINILCSAAVARLTVAGLTNGAITRMVTKG</sequence>
<gene>
    <name evidence="1" type="ORF">EZ216_15695</name>
</gene>
<organism evidence="1 2">
    <name type="scientific">Ramlibacter humi</name>
    <dbReference type="NCBI Taxonomy" id="2530451"/>
    <lineage>
        <taxon>Bacteria</taxon>
        <taxon>Pseudomonadati</taxon>
        <taxon>Pseudomonadota</taxon>
        <taxon>Betaproteobacteria</taxon>
        <taxon>Burkholderiales</taxon>
        <taxon>Comamonadaceae</taxon>
        <taxon>Ramlibacter</taxon>
    </lineage>
</organism>
<evidence type="ECO:0000313" key="2">
    <source>
        <dbReference type="Proteomes" id="UP000297839"/>
    </source>
</evidence>
<accession>A0A4Z0BI51</accession>
<protein>
    <submittedName>
        <fullName evidence="1">DUF2523 domain-containing protein</fullName>
    </submittedName>
</protein>
<dbReference type="Pfam" id="PF10734">
    <property type="entry name" value="DUF2523"/>
    <property type="match status" value="1"/>
</dbReference>
<proteinExistence type="predicted"/>
<dbReference type="EMBL" id="SMLK01000005">
    <property type="protein sequence ID" value="TFY99005.1"/>
    <property type="molecule type" value="Genomic_DNA"/>
</dbReference>
<name>A0A4Z0BI51_9BURK</name>
<dbReference type="InterPro" id="IPR019670">
    <property type="entry name" value="DUF2523"/>
</dbReference>
<dbReference type="AlphaFoldDB" id="A0A4Z0BI51"/>
<comment type="caution">
    <text evidence="1">The sequence shown here is derived from an EMBL/GenBank/DDBJ whole genome shotgun (WGS) entry which is preliminary data.</text>
</comment>
<evidence type="ECO:0000313" key="1">
    <source>
        <dbReference type="EMBL" id="TFY99005.1"/>
    </source>
</evidence>
<dbReference type="Proteomes" id="UP000297839">
    <property type="component" value="Unassembled WGS sequence"/>
</dbReference>